<accession>A0ACC3ABW4</accession>
<dbReference type="EMBL" id="JAPDRQ010000042">
    <property type="protein sequence ID" value="KAJ9659238.1"/>
    <property type="molecule type" value="Genomic_DNA"/>
</dbReference>
<keyword evidence="2" id="KW-1185">Reference proteome</keyword>
<gene>
    <name evidence="1" type="ORF">H2198_003242</name>
</gene>
<protein>
    <submittedName>
        <fullName evidence="1">Uncharacterized protein</fullName>
    </submittedName>
</protein>
<proteinExistence type="predicted"/>
<name>A0ACC3ABW4_9EURO</name>
<evidence type="ECO:0000313" key="1">
    <source>
        <dbReference type="EMBL" id="KAJ9659238.1"/>
    </source>
</evidence>
<evidence type="ECO:0000313" key="2">
    <source>
        <dbReference type="Proteomes" id="UP001172386"/>
    </source>
</evidence>
<organism evidence="1 2">
    <name type="scientific">Neophaeococcomyces mojaviensis</name>
    <dbReference type="NCBI Taxonomy" id="3383035"/>
    <lineage>
        <taxon>Eukaryota</taxon>
        <taxon>Fungi</taxon>
        <taxon>Dikarya</taxon>
        <taxon>Ascomycota</taxon>
        <taxon>Pezizomycotina</taxon>
        <taxon>Eurotiomycetes</taxon>
        <taxon>Chaetothyriomycetidae</taxon>
        <taxon>Chaetothyriales</taxon>
        <taxon>Chaetothyriales incertae sedis</taxon>
        <taxon>Neophaeococcomyces</taxon>
    </lineage>
</organism>
<sequence>MKVVLSGSTGYIGSEVLTQCLDHPSITSVLVLTRRDPGELAKNPKAKVIIVKDFTSYDEPTVNELKTADAAIWCLGTSTGDERVDIEYPLAFIKAIKTRPPGSSHFRYVQLSGAFTEPPPEEGQKERSLWFYANGRRVRGATEARVLETTEHGSESGFTVYIVKPGAVLTNYATILQCVLGESLSIGMNELGATMVDLAVHGNEQKVFRNQEIIKYGRELQKKSI</sequence>
<comment type="caution">
    <text evidence="1">The sequence shown here is derived from an EMBL/GenBank/DDBJ whole genome shotgun (WGS) entry which is preliminary data.</text>
</comment>
<dbReference type="Proteomes" id="UP001172386">
    <property type="component" value="Unassembled WGS sequence"/>
</dbReference>
<reference evidence="1" key="1">
    <citation type="submission" date="2022-10" db="EMBL/GenBank/DDBJ databases">
        <title>Culturing micro-colonial fungi from biological soil crusts in the Mojave desert and describing Neophaeococcomyces mojavensis, and introducing the new genera and species Taxawa tesnikishii.</title>
        <authorList>
            <person name="Kurbessoian T."/>
            <person name="Stajich J.E."/>
        </authorList>
    </citation>
    <scope>NUCLEOTIDE SEQUENCE</scope>
    <source>
        <strain evidence="1">JES_112</strain>
    </source>
</reference>